<dbReference type="GO" id="GO:0043491">
    <property type="term" value="P:phosphatidylinositol 3-kinase/protein kinase B signal transduction"/>
    <property type="evidence" value="ECO:0007669"/>
    <property type="project" value="TreeGrafter"/>
</dbReference>
<evidence type="ECO:0000256" key="5">
    <source>
        <dbReference type="PROSITE-ProRule" id="PRU00880"/>
    </source>
</evidence>
<dbReference type="Pfam" id="PF00454">
    <property type="entry name" value="PI3_PI4_kinase"/>
    <property type="match status" value="1"/>
</dbReference>
<gene>
    <name evidence="11" type="ORF">FCC1311_034421</name>
</gene>
<dbReference type="InterPro" id="IPR014710">
    <property type="entry name" value="RmlC-like_jellyroll"/>
</dbReference>
<dbReference type="CDD" id="cd00891">
    <property type="entry name" value="PI3Kc"/>
    <property type="match status" value="1"/>
</dbReference>
<dbReference type="OrthoDB" id="67688at2759"/>
<dbReference type="CDD" id="cd00038">
    <property type="entry name" value="CAP_ED"/>
    <property type="match status" value="1"/>
</dbReference>
<keyword evidence="4" id="KW-0067">ATP-binding</keyword>
<dbReference type="PROSITE" id="PS00916">
    <property type="entry name" value="PI3_4_KINASE_2"/>
    <property type="match status" value="1"/>
</dbReference>
<sequence>MESSFQANSPCADDGLGGGVWQPHTDERTGLQFYHNVVTGLSVWKLPADKWHKARDAASDRVYYFNLLRQQSTYAEPPDYEEEDFRHLAIHPYSHDALGMSGERKDYMGFVPAFDPTRNMAFWHSPGMAVWRKPRGADYRIEQVRSSQEHEDVERYARLLQSRIHDVSDELSRMEMMENQIEETVEARSQRLAHLRGESERLPSNRAQPRAREKGVTRYLENSFGRVAFRSSIRTTAPTVDSFLKSVPLFHNLDNEQFELVRKSMRKQTFVPNEVIVRQDTKGELFYLIVEGKVRVYVAGAWTEDQGILPEDNAFGKLVNELSTGDFFGEKALLEDKTRTATVMALTHVSTYTLSSDVFRQVIKPEELMTTSNTQLSHMSLEVASFTKHVGNFDVLLSLKRRANTERERRVAEALMLLMTAFSPELNVADTVARMRKVLFQIFNCERVSLYTVDWEKRQLEMQFGSGAGGKARKRTVKLDIGQGIAGHCAAINKIVNVPHVHKNEHFYGEVESEDSGFVTRNVLCCPVCTNDGTVITVIELLNKRGGAPFSEEDQDVIASVSEQMSATLAQKRAEQLNDFSLEHYLPIWQLEDSLTINVKRVLGTSLPGHVLSDSFIVSCAIYHAGQPLAPARYLERTAERLMPYMIVPFNSKVTLDIKLSNLPRAARVIFNVYYSPKADEAHDLFEAIKDEQAKLRAQLEEEQRQRENRHAREEEDDDEENSGERDSVKRTSAVRKRIQQRQRRERQRRRHMEIERLVEEGSATPIGWAGLTLFDFEQVMRSGHLRLKLFRGEAGSDMAGVATLLSNNTRAKDAVDFLELELPSRGKPVVYSDYMSDDVQRDAEESDAAPRSNLYRLMRAELSTFIHRDPLHPLSKEQKELILQMRRELMEDPKSLPKFLQAIDWSKRSQMQLAYRMLNEWAMPDPMVALQLLDFKHPDPKVRALAVSALEPLSDVSLEEIMLQLVQVLKFERFVDSALSRFLLRRALRTPSLIGHRLFWLLKAEMHEDYIADRYGALLDTYLRHCRVRQDLGHQQFVNSKLESIAAAVKEEKPNRRTAFLKQQLASATLPEEFQLPLSPYLFFRGLDVKKCRVMNSKKAPLLLECLQARPGAPPVSVLYKSGDDLRQDQLTLQVLRTMDKLWKTEGLDLRLSLYSVVSTGDQRGMIQIVPNAETIARITAGRTGGKLSKAVKVFDDKKLKRYLQNSGYARRVTEQNFKCSCAGYCVATYVLGIGDRHADNIMLTRDGKLFHIDFGHFLGNFKSKMGIKRERGPFLFSNAMATVLGPQDRPLFKEFEALCGQAYNILRRNASLLITLFSLMLSSGMPELQRESDIDWVRDRLMLDASEEEAAERFKELIQEALSTWTSTLNDFAHVIRRN</sequence>
<evidence type="ECO:0000259" key="7">
    <source>
        <dbReference type="PROSITE" id="PS50042"/>
    </source>
</evidence>
<dbReference type="PROSITE" id="PS51547">
    <property type="entry name" value="C2_PI3K"/>
    <property type="match status" value="1"/>
</dbReference>
<evidence type="ECO:0000256" key="1">
    <source>
        <dbReference type="ARBA" id="ARBA00022679"/>
    </source>
</evidence>
<dbReference type="PROSITE" id="PS50042">
    <property type="entry name" value="CNMP_BINDING_3"/>
    <property type="match status" value="1"/>
</dbReference>
<keyword evidence="1" id="KW-0808">Transferase</keyword>
<evidence type="ECO:0000256" key="6">
    <source>
        <dbReference type="SAM" id="MobiDB-lite"/>
    </source>
</evidence>
<evidence type="ECO:0000259" key="10">
    <source>
        <dbReference type="PROSITE" id="PS51547"/>
    </source>
</evidence>
<dbReference type="PANTHER" id="PTHR10048">
    <property type="entry name" value="PHOSPHATIDYLINOSITOL KINASE"/>
    <property type="match status" value="1"/>
</dbReference>
<proteinExistence type="inferred from homology"/>
<feature type="domain" description="Cyclic nucleotide-binding" evidence="7">
    <location>
        <begin position="249"/>
        <end position="363"/>
    </location>
</feature>
<feature type="domain" description="C2 PI3K-type" evidence="10">
    <location>
        <begin position="591"/>
        <end position="824"/>
    </location>
</feature>
<evidence type="ECO:0000256" key="2">
    <source>
        <dbReference type="ARBA" id="ARBA00022741"/>
    </source>
</evidence>
<feature type="region of interest" description="Disordered" evidence="6">
    <location>
        <begin position="195"/>
        <end position="214"/>
    </location>
</feature>
<dbReference type="SMART" id="SM00456">
    <property type="entry name" value="WW"/>
    <property type="match status" value="2"/>
</dbReference>
<dbReference type="InterPro" id="IPR000595">
    <property type="entry name" value="cNMP-bd_dom"/>
</dbReference>
<dbReference type="SUPFAM" id="SSF49562">
    <property type="entry name" value="C2 domain (Calcium/lipid-binding domain, CaLB)"/>
    <property type="match status" value="1"/>
</dbReference>
<dbReference type="Gene3D" id="1.25.40.70">
    <property type="entry name" value="Phosphatidylinositol 3-kinase, accessory domain (PIK)"/>
    <property type="match status" value="1"/>
</dbReference>
<feature type="region of interest" description="Disordered" evidence="6">
    <location>
        <begin position="699"/>
        <end position="750"/>
    </location>
</feature>
<feature type="compositionally biased region" description="Basic and acidic residues" evidence="6">
    <location>
        <begin position="699"/>
        <end position="714"/>
    </location>
</feature>
<dbReference type="PANTHER" id="PTHR10048:SF14">
    <property type="entry name" value="LD28067P"/>
    <property type="match status" value="1"/>
</dbReference>
<dbReference type="Pfam" id="PF00613">
    <property type="entry name" value="PI3Ka"/>
    <property type="match status" value="1"/>
</dbReference>
<dbReference type="Pfam" id="PF00027">
    <property type="entry name" value="cNMP_binding"/>
    <property type="match status" value="1"/>
</dbReference>
<dbReference type="Proteomes" id="UP000241890">
    <property type="component" value="Unassembled WGS sequence"/>
</dbReference>
<comment type="similarity">
    <text evidence="5">Belongs to the PI3/PI4-kinase family.</text>
</comment>
<dbReference type="InterPro" id="IPR042236">
    <property type="entry name" value="PI3K_accessory_sf"/>
</dbReference>
<dbReference type="InterPro" id="IPR035892">
    <property type="entry name" value="C2_domain_sf"/>
</dbReference>
<dbReference type="InterPro" id="IPR018490">
    <property type="entry name" value="cNMP-bd_dom_sf"/>
</dbReference>
<dbReference type="PROSITE" id="PS50290">
    <property type="entry name" value="PI3_4_KINASE_3"/>
    <property type="match status" value="1"/>
</dbReference>
<dbReference type="InterPro" id="IPR036020">
    <property type="entry name" value="WW_dom_sf"/>
</dbReference>
<dbReference type="InterPro" id="IPR016024">
    <property type="entry name" value="ARM-type_fold"/>
</dbReference>
<keyword evidence="12" id="KW-1185">Reference proteome</keyword>
<dbReference type="InterPro" id="IPR002420">
    <property type="entry name" value="PI3K-type_C2_dom"/>
</dbReference>
<evidence type="ECO:0000256" key="4">
    <source>
        <dbReference type="ARBA" id="ARBA00022840"/>
    </source>
</evidence>
<feature type="compositionally biased region" description="Basic residues" evidence="6">
    <location>
        <begin position="733"/>
        <end position="750"/>
    </location>
</feature>
<dbReference type="SMART" id="SM00146">
    <property type="entry name" value="PI3Kc"/>
    <property type="match status" value="1"/>
</dbReference>
<dbReference type="InterPro" id="IPR018488">
    <property type="entry name" value="cNMP-bd_CS"/>
</dbReference>
<dbReference type="GO" id="GO:0035005">
    <property type="term" value="F:1-phosphatidylinositol-4-phosphate 3-kinase activity"/>
    <property type="evidence" value="ECO:0007669"/>
    <property type="project" value="TreeGrafter"/>
</dbReference>
<dbReference type="GO" id="GO:0048015">
    <property type="term" value="P:phosphatidylinositol-mediated signaling"/>
    <property type="evidence" value="ECO:0007669"/>
    <property type="project" value="TreeGrafter"/>
</dbReference>
<feature type="domain" description="PIK helical" evidence="9">
    <location>
        <begin position="849"/>
        <end position="1026"/>
    </location>
</feature>
<dbReference type="InterPro" id="IPR000403">
    <property type="entry name" value="PI3/4_kinase_cat_dom"/>
</dbReference>
<dbReference type="InterPro" id="IPR029016">
    <property type="entry name" value="GAF-like_dom_sf"/>
</dbReference>
<dbReference type="GO" id="GO:0016477">
    <property type="term" value="P:cell migration"/>
    <property type="evidence" value="ECO:0007669"/>
    <property type="project" value="TreeGrafter"/>
</dbReference>
<dbReference type="InterPro" id="IPR011009">
    <property type="entry name" value="Kinase-like_dom_sf"/>
</dbReference>
<dbReference type="SUPFAM" id="SSF56112">
    <property type="entry name" value="Protein kinase-like (PK-like)"/>
    <property type="match status" value="1"/>
</dbReference>
<accession>A0A2R5GR10</accession>
<dbReference type="Gene3D" id="3.30.450.40">
    <property type="match status" value="1"/>
</dbReference>
<keyword evidence="2" id="KW-0547">Nucleotide-binding</keyword>
<dbReference type="SMART" id="SM00145">
    <property type="entry name" value="PI3Ka"/>
    <property type="match status" value="1"/>
</dbReference>
<keyword evidence="3 11" id="KW-0418">Kinase</keyword>
<evidence type="ECO:0000313" key="11">
    <source>
        <dbReference type="EMBL" id="GBG33290.1"/>
    </source>
</evidence>
<dbReference type="GO" id="GO:0005737">
    <property type="term" value="C:cytoplasm"/>
    <property type="evidence" value="ECO:0007669"/>
    <property type="project" value="TreeGrafter"/>
</dbReference>
<dbReference type="InterPro" id="IPR001202">
    <property type="entry name" value="WW_dom"/>
</dbReference>
<reference evidence="11 12" key="1">
    <citation type="submission" date="2017-12" db="EMBL/GenBank/DDBJ databases">
        <title>Sequencing, de novo assembly and annotation of complete genome of a new Thraustochytrid species, strain FCC1311.</title>
        <authorList>
            <person name="Sedici K."/>
            <person name="Godart F."/>
            <person name="Aiese Cigliano R."/>
            <person name="Sanseverino W."/>
            <person name="Barakat M."/>
            <person name="Ortet P."/>
            <person name="Marechal E."/>
            <person name="Cagnac O."/>
            <person name="Amato A."/>
        </authorList>
    </citation>
    <scope>NUCLEOTIDE SEQUENCE [LARGE SCALE GENOMIC DNA]</scope>
</reference>
<evidence type="ECO:0000259" key="8">
    <source>
        <dbReference type="PROSITE" id="PS50290"/>
    </source>
</evidence>
<dbReference type="Pfam" id="PF01590">
    <property type="entry name" value="GAF"/>
    <property type="match status" value="1"/>
</dbReference>
<dbReference type="EMBL" id="BEYU01000151">
    <property type="protein sequence ID" value="GBG33290.1"/>
    <property type="molecule type" value="Genomic_DNA"/>
</dbReference>
<dbReference type="InterPro" id="IPR001263">
    <property type="entry name" value="PI3K_accessory_dom"/>
</dbReference>
<name>A0A2R5GR10_9STRA</name>
<dbReference type="Gene3D" id="1.10.1070.11">
    <property type="entry name" value="Phosphatidylinositol 3-/4-kinase, catalytic domain"/>
    <property type="match status" value="1"/>
</dbReference>
<dbReference type="Pfam" id="PF00792">
    <property type="entry name" value="PI3K_C2"/>
    <property type="match status" value="1"/>
</dbReference>
<dbReference type="InterPro" id="IPR036940">
    <property type="entry name" value="PI3/4_kinase_cat_sf"/>
</dbReference>
<dbReference type="SUPFAM" id="SSF51206">
    <property type="entry name" value="cAMP-binding domain-like"/>
    <property type="match status" value="1"/>
</dbReference>
<dbReference type="GO" id="GO:0005886">
    <property type="term" value="C:plasma membrane"/>
    <property type="evidence" value="ECO:0007669"/>
    <property type="project" value="TreeGrafter"/>
</dbReference>
<dbReference type="SUPFAM" id="SSF51045">
    <property type="entry name" value="WW domain"/>
    <property type="match status" value="1"/>
</dbReference>
<evidence type="ECO:0000313" key="12">
    <source>
        <dbReference type="Proteomes" id="UP000241890"/>
    </source>
</evidence>
<organism evidence="11 12">
    <name type="scientific">Hondaea fermentalgiana</name>
    <dbReference type="NCBI Taxonomy" id="2315210"/>
    <lineage>
        <taxon>Eukaryota</taxon>
        <taxon>Sar</taxon>
        <taxon>Stramenopiles</taxon>
        <taxon>Bigyra</taxon>
        <taxon>Labyrinthulomycetes</taxon>
        <taxon>Thraustochytrida</taxon>
        <taxon>Thraustochytriidae</taxon>
        <taxon>Hondaea</taxon>
    </lineage>
</organism>
<dbReference type="FunFam" id="1.10.1070.11:FF:000001">
    <property type="entry name" value="Phosphatidylinositol 4,5-bisphosphate 3-kinase catalytic subunit"/>
    <property type="match status" value="1"/>
</dbReference>
<dbReference type="Gene3D" id="3.30.1010.10">
    <property type="entry name" value="Phosphatidylinositol 3-kinase Catalytic Subunit, Chain A, domain 4"/>
    <property type="match status" value="1"/>
</dbReference>
<feature type="domain" description="PI3K/PI4K catalytic" evidence="8">
    <location>
        <begin position="1089"/>
        <end position="1368"/>
    </location>
</feature>
<dbReference type="InterPro" id="IPR015433">
    <property type="entry name" value="PI3/4_kinase"/>
</dbReference>
<comment type="caution">
    <text evidence="11">The sequence shown here is derived from an EMBL/GenBank/DDBJ whole genome shotgun (WGS) entry which is preliminary data.</text>
</comment>
<dbReference type="SUPFAM" id="SSF48371">
    <property type="entry name" value="ARM repeat"/>
    <property type="match status" value="1"/>
</dbReference>
<dbReference type="InterPro" id="IPR035448">
    <property type="entry name" value="PI3Kc"/>
</dbReference>
<dbReference type="Gene3D" id="2.60.120.10">
    <property type="entry name" value="Jelly Rolls"/>
    <property type="match status" value="1"/>
</dbReference>
<dbReference type="InterPro" id="IPR003018">
    <property type="entry name" value="GAF"/>
</dbReference>
<dbReference type="PROSITE" id="PS51545">
    <property type="entry name" value="PIK_HELICAL"/>
    <property type="match status" value="1"/>
</dbReference>
<dbReference type="SMART" id="SM00100">
    <property type="entry name" value="cNMP"/>
    <property type="match status" value="1"/>
</dbReference>
<dbReference type="InParanoid" id="A0A2R5GR10"/>
<dbReference type="GO" id="GO:0005942">
    <property type="term" value="C:phosphatidylinositol 3-kinase complex"/>
    <property type="evidence" value="ECO:0007669"/>
    <property type="project" value="TreeGrafter"/>
</dbReference>
<dbReference type="SUPFAM" id="SSF55781">
    <property type="entry name" value="GAF domain-like"/>
    <property type="match status" value="1"/>
</dbReference>
<dbReference type="PROSITE" id="PS00889">
    <property type="entry name" value="CNMP_BINDING_2"/>
    <property type="match status" value="1"/>
</dbReference>
<dbReference type="Gene3D" id="2.60.40.150">
    <property type="entry name" value="C2 domain"/>
    <property type="match status" value="1"/>
</dbReference>
<dbReference type="SMART" id="SM00065">
    <property type="entry name" value="GAF"/>
    <property type="match status" value="1"/>
</dbReference>
<dbReference type="GO" id="GO:0005524">
    <property type="term" value="F:ATP binding"/>
    <property type="evidence" value="ECO:0007669"/>
    <property type="project" value="UniProtKB-KW"/>
</dbReference>
<evidence type="ECO:0000256" key="3">
    <source>
        <dbReference type="ARBA" id="ARBA00022777"/>
    </source>
</evidence>
<dbReference type="InterPro" id="IPR018936">
    <property type="entry name" value="PI3/4_kinase_CS"/>
</dbReference>
<protein>
    <submittedName>
        <fullName evidence="11">Phosphatidylinositol 3-kinase 3</fullName>
    </submittedName>
</protein>
<evidence type="ECO:0000259" key="9">
    <source>
        <dbReference type="PROSITE" id="PS51545"/>
    </source>
</evidence>
<dbReference type="GO" id="GO:0016303">
    <property type="term" value="F:1-phosphatidylinositol-3-kinase activity"/>
    <property type="evidence" value="ECO:0007669"/>
    <property type="project" value="TreeGrafter"/>
</dbReference>
<dbReference type="PROSITE" id="PS01159">
    <property type="entry name" value="WW_DOMAIN_1"/>
    <property type="match status" value="1"/>
</dbReference>